<dbReference type="GO" id="GO:0009055">
    <property type="term" value="F:electron transfer activity"/>
    <property type="evidence" value="ECO:0007669"/>
    <property type="project" value="TreeGrafter"/>
</dbReference>
<comment type="subcellular location">
    <subcellularLocation>
        <location evidence="2">Cell envelope</location>
    </subcellularLocation>
</comment>
<dbReference type="InterPro" id="IPR009010">
    <property type="entry name" value="Asp_de-COase-like_dom_sf"/>
</dbReference>
<dbReference type="GO" id="GO:0043546">
    <property type="term" value="F:molybdopterin cofactor binding"/>
    <property type="evidence" value="ECO:0007669"/>
    <property type="project" value="InterPro"/>
</dbReference>
<sequence>MQLWSLAHADCIVIMGSNMAENHPVGFRFVTQAKQRGATIIHVDPRFTRTSALSDTYAPIRSGTDIAFLGGIIRYILADDLWFREWVMAYTNIAAVITYKYKGPEDLEGYFSGFRDKDGCYNVENWQPAGEPEPSPLAEHHAGHHTSTTETLFGARKSHHPPPEDPTLHDPNCVYQILKRHYERYTPEAVERITGCPRDTFLRVCEALTSNSGRDRTSSFCYAVGWTHHETGVQIIRACCIIQSLLGNMGRPGGGIMALRGHCSIQGSTDIPTLYNMLPTYLPQPNAHKPHHSLKDLLEAETVPTGWWHNFPKYFVSLLKAWYGDNATPDNEFCFSYLPKLTGDHSQLPISLATCDGVTRGMFVFGQNPVVGSVNSDLIERGLAKLEWLVVRDSFETETASFWKKGRLVQRGELRPEDISTEIFLLPACAPAEKDGTLTNTGRLVQWHDKILEPVGDNRSDLWFMVHLGNRLKQLYADSTEARDRPIQALTWDYRLRGKQQEPDALQVLQEINGCTWADKKLVASFQELKDDGSTACGGWLYAGITPSADHNQARARQPDAIGMETNHRGWGFAWPSNRREMYNRASADPEGRPWSEAKRLVWWNDAEGKWDGNDVPDFVETKPPGYRPDWSKNPQGMEALAGTDPFIMVPHGRSQIFVPSGLKDGPLPVHYEPMESPIANPLYKRQVDPATKTWPRPGNEYHAPADPRFPYVFTTYRLTELHCGGLSTRAMPHTAELQPEAFVEVPPELAQEKGVAQLDWVVLSTLRGEIEVKAMITDRLRPFTIDGRTVYQIGMPWVFGWEGYARGDIANVLLAIFGDANTSIHSTKALTCNLRKGRLGGSASQPMPKTPPVKAPSGQEVLRRIDKLLADKPDRIGHDFSAATIALCAYRGALLHQTGNAAPAQKDVERMNQLNSVISVVYGTHYPIGGPKWEPLEKARERFASLIAED</sequence>
<dbReference type="GO" id="GO:0051539">
    <property type="term" value="F:4 iron, 4 sulfur cluster binding"/>
    <property type="evidence" value="ECO:0007669"/>
    <property type="project" value="UniProtKB-KW"/>
</dbReference>
<dbReference type="GO" id="GO:0030151">
    <property type="term" value="F:molybdenum ion binding"/>
    <property type="evidence" value="ECO:0007669"/>
    <property type="project" value="TreeGrafter"/>
</dbReference>
<evidence type="ECO:0000259" key="8">
    <source>
        <dbReference type="Pfam" id="PF00384"/>
    </source>
</evidence>
<evidence type="ECO:0000256" key="4">
    <source>
        <dbReference type="ARBA" id="ARBA00022485"/>
    </source>
</evidence>
<evidence type="ECO:0000313" key="10">
    <source>
        <dbReference type="EMBL" id="PPQ35208.1"/>
    </source>
</evidence>
<keyword evidence="4" id="KW-0411">Iron-sulfur</keyword>
<reference evidence="10 11" key="1">
    <citation type="journal article" date="2018" name="Arch. Microbiol.">
        <title>New insights into the metabolic potential of the phototrophic purple bacterium Rhodopila globiformis DSM 161(T) from its draft genome sequence and evidence for a vanadium-dependent nitrogenase.</title>
        <authorList>
            <person name="Imhoff J.F."/>
            <person name="Rahn T."/>
            <person name="Kunzel S."/>
            <person name="Neulinger S.C."/>
        </authorList>
    </citation>
    <scope>NUCLEOTIDE SEQUENCE [LARGE SCALE GENOMIC DNA]</scope>
    <source>
        <strain evidence="10 11">DSM 161</strain>
    </source>
</reference>
<dbReference type="SUPFAM" id="SSF53706">
    <property type="entry name" value="Formate dehydrogenase/DMSO reductase, domains 1-3"/>
    <property type="match status" value="1"/>
</dbReference>
<dbReference type="Gene3D" id="3.40.50.740">
    <property type="match status" value="1"/>
</dbReference>
<comment type="similarity">
    <text evidence="3">Belongs to the prokaryotic molybdopterin-containing oxidoreductase family.</text>
</comment>
<dbReference type="Pfam" id="PF00384">
    <property type="entry name" value="Molybdopterin"/>
    <property type="match status" value="1"/>
</dbReference>
<dbReference type="AlphaFoldDB" id="A0A2S6NK42"/>
<organism evidence="10 11">
    <name type="scientific">Rhodopila globiformis</name>
    <name type="common">Rhodopseudomonas globiformis</name>
    <dbReference type="NCBI Taxonomy" id="1071"/>
    <lineage>
        <taxon>Bacteria</taxon>
        <taxon>Pseudomonadati</taxon>
        <taxon>Pseudomonadota</taxon>
        <taxon>Alphaproteobacteria</taxon>
        <taxon>Acetobacterales</taxon>
        <taxon>Acetobacteraceae</taxon>
        <taxon>Rhodopila</taxon>
    </lineage>
</organism>
<keyword evidence="5" id="KW-0479">Metal-binding</keyword>
<dbReference type="PANTHER" id="PTHR43598:SF1">
    <property type="entry name" value="FORMATE DEHYDROGENASE-O MAJOR SUBUNIT"/>
    <property type="match status" value="1"/>
</dbReference>
<protein>
    <submittedName>
        <fullName evidence="10">Formate dehydrogenase</fullName>
    </submittedName>
</protein>
<dbReference type="CDD" id="cd02792">
    <property type="entry name" value="MopB_CT_Formate-Dh-Na-like"/>
    <property type="match status" value="1"/>
</dbReference>
<dbReference type="GO" id="GO:0009061">
    <property type="term" value="P:anaerobic respiration"/>
    <property type="evidence" value="ECO:0007669"/>
    <property type="project" value="TreeGrafter"/>
</dbReference>
<feature type="domain" description="Molybdopterin dinucleotide-binding" evidence="9">
    <location>
        <begin position="714"/>
        <end position="785"/>
    </location>
</feature>
<keyword evidence="6" id="KW-0560">Oxidoreductase</keyword>
<comment type="caution">
    <text evidence="10">The sequence shown here is derived from an EMBL/GenBank/DDBJ whole genome shotgun (WGS) entry which is preliminary data.</text>
</comment>
<dbReference type="Proteomes" id="UP000239724">
    <property type="component" value="Unassembled WGS sequence"/>
</dbReference>
<dbReference type="Gene3D" id="2.40.40.20">
    <property type="match status" value="1"/>
</dbReference>
<accession>A0A2S6NK42</accession>
<keyword evidence="4" id="KW-0408">Iron</keyword>
<evidence type="ECO:0000313" key="11">
    <source>
        <dbReference type="Proteomes" id="UP000239724"/>
    </source>
</evidence>
<dbReference type="InterPro" id="IPR006657">
    <property type="entry name" value="MoPterin_dinucl-bd_dom"/>
</dbReference>
<keyword evidence="11" id="KW-1185">Reference proteome</keyword>
<dbReference type="Pfam" id="PF01568">
    <property type="entry name" value="Molydop_binding"/>
    <property type="match status" value="1"/>
</dbReference>
<dbReference type="GO" id="GO:0030313">
    <property type="term" value="C:cell envelope"/>
    <property type="evidence" value="ECO:0007669"/>
    <property type="project" value="UniProtKB-SubCell"/>
</dbReference>
<feature type="domain" description="Molybdopterin oxidoreductase" evidence="8">
    <location>
        <begin position="5"/>
        <end position="402"/>
    </location>
</feature>
<dbReference type="GO" id="GO:0016491">
    <property type="term" value="F:oxidoreductase activity"/>
    <property type="evidence" value="ECO:0007669"/>
    <property type="project" value="UniProtKB-KW"/>
</dbReference>
<evidence type="ECO:0000256" key="1">
    <source>
        <dbReference type="ARBA" id="ARBA00001966"/>
    </source>
</evidence>
<evidence type="ECO:0000259" key="9">
    <source>
        <dbReference type="Pfam" id="PF01568"/>
    </source>
</evidence>
<dbReference type="EMBL" id="NHRY01000076">
    <property type="protein sequence ID" value="PPQ35208.1"/>
    <property type="molecule type" value="Genomic_DNA"/>
</dbReference>
<dbReference type="Gene3D" id="3.40.228.10">
    <property type="entry name" value="Dimethylsulfoxide Reductase, domain 2"/>
    <property type="match status" value="2"/>
</dbReference>
<evidence type="ECO:0000256" key="7">
    <source>
        <dbReference type="SAM" id="MobiDB-lite"/>
    </source>
</evidence>
<keyword evidence="4" id="KW-0004">4Fe-4S</keyword>
<comment type="cofactor">
    <cofactor evidence="1">
        <name>[4Fe-4S] cluster</name>
        <dbReference type="ChEBI" id="CHEBI:49883"/>
    </cofactor>
</comment>
<evidence type="ECO:0000256" key="5">
    <source>
        <dbReference type="ARBA" id="ARBA00022723"/>
    </source>
</evidence>
<evidence type="ECO:0000256" key="2">
    <source>
        <dbReference type="ARBA" id="ARBA00004196"/>
    </source>
</evidence>
<proteinExistence type="inferred from homology"/>
<dbReference type="InterPro" id="IPR006656">
    <property type="entry name" value="Mopterin_OxRdtase"/>
</dbReference>
<name>A0A2S6NK42_RHOGL</name>
<gene>
    <name evidence="10" type="ORF">CCS01_08360</name>
</gene>
<feature type="region of interest" description="Disordered" evidence="7">
    <location>
        <begin position="127"/>
        <end position="167"/>
    </location>
</feature>
<evidence type="ECO:0000256" key="6">
    <source>
        <dbReference type="ARBA" id="ARBA00023002"/>
    </source>
</evidence>
<dbReference type="SUPFAM" id="SSF50692">
    <property type="entry name" value="ADC-like"/>
    <property type="match status" value="1"/>
</dbReference>
<evidence type="ECO:0000256" key="3">
    <source>
        <dbReference type="ARBA" id="ARBA00010312"/>
    </source>
</evidence>
<dbReference type="PANTHER" id="PTHR43598">
    <property type="entry name" value="TUNGSTEN-CONTAINING FORMYLMETHANOFURAN DEHYDROGENASE 2 SUBUNIT B"/>
    <property type="match status" value="1"/>
</dbReference>